<accession>A0AAV4XN97</accession>
<reference evidence="1 2" key="1">
    <citation type="submission" date="2021-06" db="EMBL/GenBank/DDBJ databases">
        <title>Caerostris extrusa draft genome.</title>
        <authorList>
            <person name="Kono N."/>
            <person name="Arakawa K."/>
        </authorList>
    </citation>
    <scope>NUCLEOTIDE SEQUENCE [LARGE SCALE GENOMIC DNA]</scope>
</reference>
<keyword evidence="2" id="KW-1185">Reference proteome</keyword>
<protein>
    <submittedName>
        <fullName evidence="1">Uncharacterized protein</fullName>
    </submittedName>
</protein>
<evidence type="ECO:0000313" key="2">
    <source>
        <dbReference type="Proteomes" id="UP001054945"/>
    </source>
</evidence>
<dbReference type="EMBL" id="BPLR01000623">
    <property type="protein sequence ID" value="GIY96129.1"/>
    <property type="molecule type" value="Genomic_DNA"/>
</dbReference>
<proteinExistence type="predicted"/>
<name>A0AAV4XN97_CAEEX</name>
<sequence length="104" mass="12284">MKRRKIFLSFNSVCIYPKAERTLKRKERREKGLKEEEISRFLGQKSKKDSAVFDLTIISKTFECRIGNLTFPFNTGPFRHVRENANVFRKVLERERGKKGNSTD</sequence>
<evidence type="ECO:0000313" key="1">
    <source>
        <dbReference type="EMBL" id="GIY96129.1"/>
    </source>
</evidence>
<comment type="caution">
    <text evidence="1">The sequence shown here is derived from an EMBL/GenBank/DDBJ whole genome shotgun (WGS) entry which is preliminary data.</text>
</comment>
<dbReference type="AlphaFoldDB" id="A0AAV4XN97"/>
<organism evidence="1 2">
    <name type="scientific">Caerostris extrusa</name>
    <name type="common">Bark spider</name>
    <name type="synonym">Caerostris bankana</name>
    <dbReference type="NCBI Taxonomy" id="172846"/>
    <lineage>
        <taxon>Eukaryota</taxon>
        <taxon>Metazoa</taxon>
        <taxon>Ecdysozoa</taxon>
        <taxon>Arthropoda</taxon>
        <taxon>Chelicerata</taxon>
        <taxon>Arachnida</taxon>
        <taxon>Araneae</taxon>
        <taxon>Araneomorphae</taxon>
        <taxon>Entelegynae</taxon>
        <taxon>Araneoidea</taxon>
        <taxon>Araneidae</taxon>
        <taxon>Caerostris</taxon>
    </lineage>
</organism>
<dbReference type="Proteomes" id="UP001054945">
    <property type="component" value="Unassembled WGS sequence"/>
</dbReference>
<gene>
    <name evidence="1" type="ORF">CEXT_162851</name>
</gene>